<keyword evidence="4" id="KW-0143">Chaperone</keyword>
<comment type="similarity">
    <text evidence="2">Belongs to the EspG family.</text>
</comment>
<evidence type="ECO:0000256" key="4">
    <source>
        <dbReference type="ARBA" id="ARBA00023186"/>
    </source>
</evidence>
<dbReference type="Proteomes" id="UP000249324">
    <property type="component" value="Unassembled WGS sequence"/>
</dbReference>
<keyword evidence="3" id="KW-0963">Cytoplasm</keyword>
<dbReference type="Pfam" id="PF14011">
    <property type="entry name" value="ESX-1_EspG"/>
    <property type="match status" value="1"/>
</dbReference>
<proteinExistence type="inferred from homology"/>
<accession>A0ABD6F9E8</accession>
<evidence type="ECO:0000256" key="3">
    <source>
        <dbReference type="ARBA" id="ARBA00022490"/>
    </source>
</evidence>
<gene>
    <name evidence="5" type="ORF">DIU77_000445</name>
</gene>
<reference evidence="5 6" key="1">
    <citation type="journal article" date="2021" name="BMC Genomics">
        <title>Genome-resolved metagenome and metatranscriptome analyses of thermophilic composting reveal key bacterial players and their metabolic interactions.</title>
        <authorList>
            <person name="Braga L.P.P."/>
            <person name="Pereira R.V."/>
            <person name="Martins L.F."/>
            <person name="Moura L.M.S."/>
            <person name="Sanchez F.B."/>
            <person name="Patane J.S.L."/>
            <person name="da Silva A.M."/>
            <person name="Setubal J.C."/>
        </authorList>
    </citation>
    <scope>NUCLEOTIDE SEQUENCE [LARGE SCALE GENOMIC DNA]</scope>
    <source>
        <strain evidence="5">ZC4RG45</strain>
    </source>
</reference>
<name>A0ABD6F9E8_9PSEU</name>
<dbReference type="AlphaFoldDB" id="A0ABD6F9E8"/>
<evidence type="ECO:0000256" key="1">
    <source>
        <dbReference type="ARBA" id="ARBA00004496"/>
    </source>
</evidence>
<evidence type="ECO:0000313" key="6">
    <source>
        <dbReference type="Proteomes" id="UP000249324"/>
    </source>
</evidence>
<comment type="caution">
    <text evidence="5">The sequence shown here is derived from an EMBL/GenBank/DDBJ whole genome shotgun (WGS) entry which is preliminary data.</text>
</comment>
<dbReference type="InterPro" id="IPR025734">
    <property type="entry name" value="EspG"/>
</dbReference>
<comment type="subcellular location">
    <subcellularLocation>
        <location evidence="1">Cytoplasm</location>
    </subcellularLocation>
</comment>
<organism evidence="5 6">
    <name type="scientific">Thermocrispum agreste</name>
    <dbReference type="NCBI Taxonomy" id="37925"/>
    <lineage>
        <taxon>Bacteria</taxon>
        <taxon>Bacillati</taxon>
        <taxon>Actinomycetota</taxon>
        <taxon>Actinomycetes</taxon>
        <taxon>Pseudonocardiales</taxon>
        <taxon>Pseudonocardiaceae</taxon>
        <taxon>Thermocrispum</taxon>
    </lineage>
</organism>
<dbReference type="EMBL" id="QGUI02000002">
    <property type="protein sequence ID" value="MFO7190702.1"/>
    <property type="molecule type" value="Genomic_DNA"/>
</dbReference>
<evidence type="ECO:0000313" key="5">
    <source>
        <dbReference type="EMBL" id="MFO7190702.1"/>
    </source>
</evidence>
<evidence type="ECO:0000256" key="2">
    <source>
        <dbReference type="ARBA" id="ARBA00006411"/>
    </source>
</evidence>
<protein>
    <submittedName>
        <fullName evidence="5">ESX secretion-associated protein EspG</fullName>
    </submittedName>
</protein>
<sequence length="258" mass="28265">MSLPAVDFLFEDLELGRPPQPFDVPSVGETMDERQRLREATYRVLERSGVVDAGRVNSQVEDMLVVLARAPVAIALSGDVDGALVLARACTDGQDAVVAHQEGNAIVVRSVRPAAIIPELLSMLPDIPAGQGAEELMPMAGSSEEPRYGQDDDEFDPMAMARVRPSRASEGSGVLRLFARPRLGFGAINAQVRKSRRGVSRWAQVCRLTWWDFDQENGSGPGRWYTTIDGDPPYLTLHPGDSRRIASYLQRTLAAHLE</sequence>